<proteinExistence type="predicted"/>
<feature type="signal peptide" evidence="2">
    <location>
        <begin position="1"/>
        <end position="36"/>
    </location>
</feature>
<keyword evidence="1" id="KW-0472">Membrane</keyword>
<keyword evidence="1" id="KW-1133">Transmembrane helix</keyword>
<dbReference type="RefSeq" id="WP_184461630.1">
    <property type="nucleotide sequence ID" value="NZ_JACHHW010000003.1"/>
</dbReference>
<feature type="transmembrane region" description="Helical" evidence="1">
    <location>
        <begin position="103"/>
        <end position="121"/>
    </location>
</feature>
<evidence type="ECO:0000256" key="1">
    <source>
        <dbReference type="SAM" id="Phobius"/>
    </source>
</evidence>
<dbReference type="AlphaFoldDB" id="A0A840R392"/>
<accession>A0A840R392</accession>
<keyword evidence="4" id="KW-1185">Reference proteome</keyword>
<dbReference type="EMBL" id="JACHHW010000003">
    <property type="protein sequence ID" value="MBB5186871.1"/>
    <property type="molecule type" value="Genomic_DNA"/>
</dbReference>
<feature type="chain" id="PRO_5032657866" evidence="2">
    <location>
        <begin position="37"/>
        <end position="142"/>
    </location>
</feature>
<evidence type="ECO:0000313" key="4">
    <source>
        <dbReference type="Proteomes" id="UP000536640"/>
    </source>
</evidence>
<keyword evidence="1" id="KW-0812">Transmembrane</keyword>
<reference evidence="3 4" key="1">
    <citation type="submission" date="2020-08" db="EMBL/GenBank/DDBJ databases">
        <title>Genomic Encyclopedia of Type Strains, Phase IV (KMG-IV): sequencing the most valuable type-strain genomes for metagenomic binning, comparative biology and taxonomic classification.</title>
        <authorList>
            <person name="Goeker M."/>
        </authorList>
    </citation>
    <scope>NUCLEOTIDE SEQUENCE [LARGE SCALE GENOMIC DNA]</scope>
    <source>
        <strain evidence="3 4">DSM 25701</strain>
    </source>
</reference>
<protein>
    <submittedName>
        <fullName evidence="3">Uncharacterized protein</fullName>
    </submittedName>
</protein>
<comment type="caution">
    <text evidence="3">The sequence shown here is derived from an EMBL/GenBank/DDBJ whole genome shotgun (WGS) entry which is preliminary data.</text>
</comment>
<keyword evidence="2" id="KW-0732">Signal</keyword>
<dbReference type="Proteomes" id="UP000536640">
    <property type="component" value="Unassembled WGS sequence"/>
</dbReference>
<evidence type="ECO:0000256" key="2">
    <source>
        <dbReference type="SAM" id="SignalP"/>
    </source>
</evidence>
<name>A0A840R392_9GAMM</name>
<evidence type="ECO:0000313" key="3">
    <source>
        <dbReference type="EMBL" id="MBB5186871.1"/>
    </source>
</evidence>
<organism evidence="3 4">
    <name type="scientific">Zhongshania antarctica</name>
    <dbReference type="NCBI Taxonomy" id="641702"/>
    <lineage>
        <taxon>Bacteria</taxon>
        <taxon>Pseudomonadati</taxon>
        <taxon>Pseudomonadota</taxon>
        <taxon>Gammaproteobacteria</taxon>
        <taxon>Cellvibrionales</taxon>
        <taxon>Spongiibacteraceae</taxon>
        <taxon>Zhongshania</taxon>
    </lineage>
</organism>
<gene>
    <name evidence="3" type="ORF">HNQ57_001134</name>
</gene>
<sequence>MRQQKGFYMRITRPLLSRVIVLVMALNISACTTTRAYQPTVNSPPPLVPGKSYQVSFVNGKHEALVIAAVNENCFSDKAGHSHLFSEVDEVAEKHFSFLKTTGAVAAGALVFLVAAGIYLVEKIFEDGGSRGDNVSMPMQAK</sequence>